<proteinExistence type="predicted"/>
<feature type="non-terminal residue" evidence="1">
    <location>
        <position position="57"/>
    </location>
</feature>
<gene>
    <name evidence="1" type="ORF">DCAF_LOCUS25592</name>
</gene>
<comment type="caution">
    <text evidence="1">The sequence shown here is derived from an EMBL/GenBank/DDBJ whole genome shotgun (WGS) entry which is preliminary data.</text>
</comment>
<evidence type="ECO:0000313" key="1">
    <source>
        <dbReference type="EMBL" id="CAK7355292.1"/>
    </source>
</evidence>
<keyword evidence="2" id="KW-1185">Reference proteome</keyword>
<dbReference type="AlphaFoldDB" id="A0AAV1SRW3"/>
<name>A0AAV1SRW3_9ROSI</name>
<organism evidence="1 2">
    <name type="scientific">Dovyalis caffra</name>
    <dbReference type="NCBI Taxonomy" id="77055"/>
    <lineage>
        <taxon>Eukaryota</taxon>
        <taxon>Viridiplantae</taxon>
        <taxon>Streptophyta</taxon>
        <taxon>Embryophyta</taxon>
        <taxon>Tracheophyta</taxon>
        <taxon>Spermatophyta</taxon>
        <taxon>Magnoliopsida</taxon>
        <taxon>eudicotyledons</taxon>
        <taxon>Gunneridae</taxon>
        <taxon>Pentapetalae</taxon>
        <taxon>rosids</taxon>
        <taxon>fabids</taxon>
        <taxon>Malpighiales</taxon>
        <taxon>Salicaceae</taxon>
        <taxon>Flacourtieae</taxon>
        <taxon>Dovyalis</taxon>
    </lineage>
</organism>
<protein>
    <submittedName>
        <fullName evidence="1">Uncharacterized protein</fullName>
    </submittedName>
</protein>
<dbReference type="Proteomes" id="UP001314170">
    <property type="component" value="Unassembled WGS sequence"/>
</dbReference>
<dbReference type="EMBL" id="CAWUPB010001195">
    <property type="protein sequence ID" value="CAK7355292.1"/>
    <property type="molecule type" value="Genomic_DNA"/>
</dbReference>
<accession>A0AAV1SRW3</accession>
<feature type="non-terminal residue" evidence="1">
    <location>
        <position position="1"/>
    </location>
</feature>
<reference evidence="1 2" key="1">
    <citation type="submission" date="2024-01" db="EMBL/GenBank/DDBJ databases">
        <authorList>
            <person name="Waweru B."/>
        </authorList>
    </citation>
    <scope>NUCLEOTIDE SEQUENCE [LARGE SCALE GENOMIC DNA]</scope>
</reference>
<evidence type="ECO:0000313" key="2">
    <source>
        <dbReference type="Proteomes" id="UP001314170"/>
    </source>
</evidence>
<sequence length="57" mass="6051">NGHKSSPNSYIGLIPFDWLATTINSNPSPAMTLKFGPSIRFGPIPFECSAATINSSP</sequence>